<accession>A0A099V4A4</accession>
<protein>
    <submittedName>
        <fullName evidence="1">Uncharacterized protein</fullName>
    </submittedName>
</protein>
<dbReference type="Proteomes" id="UP000029857">
    <property type="component" value="Unassembled WGS sequence"/>
</dbReference>
<organism evidence="1 2">
    <name type="scientific">Helicobacter bilis</name>
    <dbReference type="NCBI Taxonomy" id="37372"/>
    <lineage>
        <taxon>Bacteria</taxon>
        <taxon>Pseudomonadati</taxon>
        <taxon>Campylobacterota</taxon>
        <taxon>Epsilonproteobacteria</taxon>
        <taxon>Campylobacterales</taxon>
        <taxon>Helicobacteraceae</taxon>
        <taxon>Helicobacter</taxon>
    </lineage>
</organism>
<gene>
    <name evidence="1" type="ORF">LS79_009700</name>
</gene>
<evidence type="ECO:0000313" key="2">
    <source>
        <dbReference type="Proteomes" id="UP000029857"/>
    </source>
</evidence>
<evidence type="ECO:0000313" key="1">
    <source>
        <dbReference type="EMBL" id="TLE08575.1"/>
    </source>
</evidence>
<name>A0A099V4A4_9HELI</name>
<reference evidence="1 2" key="1">
    <citation type="journal article" date="2014" name="Genome Announc.">
        <title>Draft genome sequences of eight enterohepatic helicobacter species isolated from both laboratory and wild rodents.</title>
        <authorList>
            <person name="Sheh A."/>
            <person name="Shen Z."/>
            <person name="Fox J.G."/>
        </authorList>
    </citation>
    <scope>NUCLEOTIDE SEQUENCE [LARGE SCALE GENOMIC DNA]</scope>
    <source>
        <strain evidence="1 2">ATCC 49320</strain>
    </source>
</reference>
<comment type="caution">
    <text evidence="1">The sequence shown here is derived from an EMBL/GenBank/DDBJ whole genome shotgun (WGS) entry which is preliminary data.</text>
</comment>
<dbReference type="RefSeq" id="WP_034580159.1">
    <property type="nucleotide sequence ID" value="NZ_FZMS01000037.1"/>
</dbReference>
<dbReference type="AlphaFoldDB" id="A0A099V4A4"/>
<dbReference type="EMBL" id="JRPJ02000046">
    <property type="protein sequence ID" value="TLE08575.1"/>
    <property type="molecule type" value="Genomic_DNA"/>
</dbReference>
<proteinExistence type="predicted"/>
<sequence>MKAKDGVLYAMIQDDEVVQIFDSTQLREWDEKAIFAVEIPQGKEILIGQRYDTKTQSFIEKSLDELKEDLKAQISFYFEREVSYMQAGVTQGEIATYESQKREAQEYLADNNTPTPLLSEIAKKRGMSVANLAAKIIAKNEAYISNLGKLLGYKQSLCKQVELAESKEALRGIIYKSPLA</sequence>